<evidence type="ECO:0000313" key="1">
    <source>
        <dbReference type="EMBL" id="CAG6466001.1"/>
    </source>
</evidence>
<name>A0A8D8FC21_CULPI</name>
<reference evidence="1" key="1">
    <citation type="submission" date="2021-05" db="EMBL/GenBank/DDBJ databases">
        <authorList>
            <person name="Alioto T."/>
            <person name="Alioto T."/>
            <person name="Gomez Garrido J."/>
        </authorList>
    </citation>
    <scope>NUCLEOTIDE SEQUENCE</scope>
</reference>
<proteinExistence type="predicted"/>
<accession>A0A8D8FC21</accession>
<dbReference type="AlphaFoldDB" id="A0A8D8FC21"/>
<dbReference type="EMBL" id="HBUE01054608">
    <property type="protein sequence ID" value="CAG6466001.1"/>
    <property type="molecule type" value="Transcribed_RNA"/>
</dbReference>
<organism evidence="1">
    <name type="scientific">Culex pipiens</name>
    <name type="common">House mosquito</name>
    <dbReference type="NCBI Taxonomy" id="7175"/>
    <lineage>
        <taxon>Eukaryota</taxon>
        <taxon>Metazoa</taxon>
        <taxon>Ecdysozoa</taxon>
        <taxon>Arthropoda</taxon>
        <taxon>Hexapoda</taxon>
        <taxon>Insecta</taxon>
        <taxon>Pterygota</taxon>
        <taxon>Neoptera</taxon>
        <taxon>Endopterygota</taxon>
        <taxon>Diptera</taxon>
        <taxon>Nematocera</taxon>
        <taxon>Culicoidea</taxon>
        <taxon>Culicidae</taxon>
        <taxon>Culicinae</taxon>
        <taxon>Culicini</taxon>
        <taxon>Culex</taxon>
        <taxon>Culex</taxon>
    </lineage>
</organism>
<sequence>MFIASEMKTHARKLHAHTHNQQHHKHSTFYLYNLNILALRCVYGRDLKPVPAGRTVARAQIKQIRVHLFCVPNRGETEDVEGFKPLSVHLISNLAVVAVS</sequence>
<protein>
    <submittedName>
        <fullName evidence="1">(northern house mosquito) hypothetical protein</fullName>
    </submittedName>
</protein>